<organism evidence="4">
    <name type="scientific">Notodromas monacha</name>
    <dbReference type="NCBI Taxonomy" id="399045"/>
    <lineage>
        <taxon>Eukaryota</taxon>
        <taxon>Metazoa</taxon>
        <taxon>Ecdysozoa</taxon>
        <taxon>Arthropoda</taxon>
        <taxon>Crustacea</taxon>
        <taxon>Oligostraca</taxon>
        <taxon>Ostracoda</taxon>
        <taxon>Podocopa</taxon>
        <taxon>Podocopida</taxon>
        <taxon>Cypridocopina</taxon>
        <taxon>Cypridoidea</taxon>
        <taxon>Cyprididae</taxon>
        <taxon>Notodromas</taxon>
    </lineage>
</organism>
<feature type="region of interest" description="Disordered" evidence="1">
    <location>
        <begin position="337"/>
        <end position="360"/>
    </location>
</feature>
<gene>
    <name evidence="4" type="ORF">NMOB1V02_LOCUS7992</name>
</gene>
<dbReference type="EMBL" id="OA884124">
    <property type="protein sequence ID" value="CAD7280332.1"/>
    <property type="molecule type" value="Genomic_DNA"/>
</dbReference>
<keyword evidence="5" id="KW-1185">Reference proteome</keyword>
<feature type="region of interest" description="Disordered" evidence="1">
    <location>
        <begin position="118"/>
        <end position="147"/>
    </location>
</feature>
<keyword evidence="2" id="KW-0472">Membrane</keyword>
<sequence>MMMPVVQPSLISFTMLLTCQPTVISRPYVRPKWSNVPWIGHQSKPIYITPEPVYYDQGQDENWQRIRASNPEMNLEKILIRPAAIIEDEPQQETPQQQVLDDTEAGKNLSVTFSNMVEKIGSNPSTPSALKDAPVGRKRPNDDLPESVKDAWKDRTYYINPLYWLEYPKRRKDSNEVPSPINESREIRSTPATATEDTKAELQQGMEAVRREISRLGGNQGSTKPILPITPTEDPLERLLHTSALLPEENLFPPKETDTSNDYSTISHKHRTTGFTVPDIDPLLSAPEFRAMLGDEEEPSIHDTVSTPAPLFLPPTRHQRIQDDNIVEHIRPVTVNASSKRHGAGADRAHTRKPEKGTRSDICPKKSIDFFEGVPFWLGASIGILATFFLFALYDQVRRCSSSSSSQRHQGGATVTQAMLSEKPKVSQTQNSGGDARTRAGGAAHRFQQHMTSASTSSGLLSIAAERLKKRLFKSLMKHGGDSTSVSAAKPRNITNESFGFGHRQPDDDCSSSDSESIDVFAPHYAGSRTDFGCVQNCEARRVADFCAMANSVTQKPQ</sequence>
<feature type="region of interest" description="Disordered" evidence="1">
    <location>
        <begin position="402"/>
        <end position="453"/>
    </location>
</feature>
<evidence type="ECO:0000256" key="1">
    <source>
        <dbReference type="SAM" id="MobiDB-lite"/>
    </source>
</evidence>
<evidence type="ECO:0000313" key="5">
    <source>
        <dbReference type="Proteomes" id="UP000678499"/>
    </source>
</evidence>
<feature type="signal peptide" evidence="3">
    <location>
        <begin position="1"/>
        <end position="25"/>
    </location>
</feature>
<proteinExistence type="predicted"/>
<dbReference type="Proteomes" id="UP000678499">
    <property type="component" value="Unassembled WGS sequence"/>
</dbReference>
<feature type="transmembrane region" description="Helical" evidence="2">
    <location>
        <begin position="374"/>
        <end position="394"/>
    </location>
</feature>
<feature type="chain" id="PRO_5036403048" evidence="3">
    <location>
        <begin position="26"/>
        <end position="558"/>
    </location>
</feature>
<keyword evidence="3" id="KW-0732">Signal</keyword>
<keyword evidence="2" id="KW-1133">Transmembrane helix</keyword>
<name>A0A7R9BU98_9CRUS</name>
<dbReference type="EMBL" id="CAJPEX010002087">
    <property type="protein sequence ID" value="CAG0920484.1"/>
    <property type="molecule type" value="Genomic_DNA"/>
</dbReference>
<evidence type="ECO:0000256" key="2">
    <source>
        <dbReference type="SAM" id="Phobius"/>
    </source>
</evidence>
<dbReference type="AlphaFoldDB" id="A0A7R9BU98"/>
<evidence type="ECO:0000313" key="4">
    <source>
        <dbReference type="EMBL" id="CAD7280332.1"/>
    </source>
</evidence>
<keyword evidence="2" id="KW-0812">Transmembrane</keyword>
<evidence type="ECO:0000256" key="3">
    <source>
        <dbReference type="SAM" id="SignalP"/>
    </source>
</evidence>
<feature type="compositionally biased region" description="Polar residues" evidence="1">
    <location>
        <begin position="407"/>
        <end position="419"/>
    </location>
</feature>
<feature type="compositionally biased region" description="Basic and acidic residues" evidence="1">
    <location>
        <begin position="344"/>
        <end position="360"/>
    </location>
</feature>
<feature type="region of interest" description="Disordered" evidence="1">
    <location>
        <begin position="172"/>
        <end position="200"/>
    </location>
</feature>
<reference evidence="4" key="1">
    <citation type="submission" date="2020-11" db="EMBL/GenBank/DDBJ databases">
        <authorList>
            <person name="Tran Van P."/>
        </authorList>
    </citation>
    <scope>NUCLEOTIDE SEQUENCE</scope>
</reference>
<feature type="compositionally biased region" description="Low complexity" evidence="1">
    <location>
        <begin position="433"/>
        <end position="446"/>
    </location>
</feature>
<feature type="region of interest" description="Disordered" evidence="1">
    <location>
        <begin position="496"/>
        <end position="515"/>
    </location>
</feature>
<accession>A0A7R9BU98</accession>
<protein>
    <submittedName>
        <fullName evidence="4">Uncharacterized protein</fullName>
    </submittedName>
</protein>